<dbReference type="PANTHER" id="PTHR35525">
    <property type="entry name" value="BLL6575 PROTEIN"/>
    <property type="match status" value="1"/>
</dbReference>
<dbReference type="EMBL" id="BAAAHP010000099">
    <property type="protein sequence ID" value="GAA0940650.1"/>
    <property type="molecule type" value="Genomic_DNA"/>
</dbReference>
<dbReference type="Pfam" id="PF11706">
    <property type="entry name" value="zf-CGNR"/>
    <property type="match status" value="1"/>
</dbReference>
<sequence>MQILLEDYRVGAAVATDLVNSAPEVMSGRDTLPDAAALTRFLAERGIGPDAPPSAADVAAVHALRRTLRAALEHPEPGCLAALTATAGGLDLHRDAEGRWQWHVRARPGAPLADRLALLTGTALLSTLRALGPDRIRHCAAPTCDGMFVDTSRAGRRRYCVPEVCGNRVHVANHRARRRTDRTSGTPVR</sequence>
<dbReference type="Proteomes" id="UP001499967">
    <property type="component" value="Unassembled WGS sequence"/>
</dbReference>
<keyword evidence="3" id="KW-1185">Reference proteome</keyword>
<comment type="caution">
    <text evidence="2">The sequence shown here is derived from an EMBL/GenBank/DDBJ whole genome shotgun (WGS) entry which is preliminary data.</text>
</comment>
<protein>
    <submittedName>
        <fullName evidence="2">CGNR zinc finger domain-containing protein</fullName>
    </submittedName>
</protein>
<proteinExistence type="predicted"/>
<name>A0ABN1QCH0_9PSEU</name>
<dbReference type="SUPFAM" id="SSF160904">
    <property type="entry name" value="Jann2411-like"/>
    <property type="match status" value="1"/>
</dbReference>
<dbReference type="PANTHER" id="PTHR35525:SF3">
    <property type="entry name" value="BLL6575 PROTEIN"/>
    <property type="match status" value="1"/>
</dbReference>
<evidence type="ECO:0000313" key="2">
    <source>
        <dbReference type="EMBL" id="GAA0940650.1"/>
    </source>
</evidence>
<dbReference type="Gene3D" id="1.10.3300.10">
    <property type="entry name" value="Jann2411-like domain"/>
    <property type="match status" value="1"/>
</dbReference>
<accession>A0ABN1QCH0</accession>
<gene>
    <name evidence="2" type="ORF">GCM10009559_35760</name>
</gene>
<dbReference type="InterPro" id="IPR021005">
    <property type="entry name" value="Znf_CGNR"/>
</dbReference>
<dbReference type="InterPro" id="IPR023286">
    <property type="entry name" value="ABATE_dom_sf"/>
</dbReference>
<evidence type="ECO:0000259" key="1">
    <source>
        <dbReference type="Pfam" id="PF11706"/>
    </source>
</evidence>
<feature type="domain" description="Zinc finger CGNR" evidence="1">
    <location>
        <begin position="135"/>
        <end position="178"/>
    </location>
</feature>
<dbReference type="InterPro" id="IPR010852">
    <property type="entry name" value="ABATE"/>
</dbReference>
<organism evidence="2 3">
    <name type="scientific">Pseudonocardia zijingensis</name>
    <dbReference type="NCBI Taxonomy" id="153376"/>
    <lineage>
        <taxon>Bacteria</taxon>
        <taxon>Bacillati</taxon>
        <taxon>Actinomycetota</taxon>
        <taxon>Actinomycetes</taxon>
        <taxon>Pseudonocardiales</taxon>
        <taxon>Pseudonocardiaceae</taxon>
        <taxon>Pseudonocardia</taxon>
    </lineage>
</organism>
<evidence type="ECO:0000313" key="3">
    <source>
        <dbReference type="Proteomes" id="UP001499967"/>
    </source>
</evidence>
<reference evidence="2 3" key="1">
    <citation type="journal article" date="2019" name="Int. J. Syst. Evol. Microbiol.">
        <title>The Global Catalogue of Microorganisms (GCM) 10K type strain sequencing project: providing services to taxonomists for standard genome sequencing and annotation.</title>
        <authorList>
            <consortium name="The Broad Institute Genomics Platform"/>
            <consortium name="The Broad Institute Genome Sequencing Center for Infectious Disease"/>
            <person name="Wu L."/>
            <person name="Ma J."/>
        </authorList>
    </citation>
    <scope>NUCLEOTIDE SEQUENCE [LARGE SCALE GENOMIC DNA]</scope>
    <source>
        <strain evidence="2 3">JCM 11117</strain>
    </source>
</reference>
<dbReference type="RefSeq" id="WP_343942566.1">
    <property type="nucleotide sequence ID" value="NZ_BAAAHP010000099.1"/>
</dbReference>